<proteinExistence type="predicted"/>
<sequence length="151" mass="15895">MAVDVLIAPMVLLELGPEVAPQALEFISNGTIQALPVDKFLLDGEPSWPAVNAIPCAVEQGSQIPQPAPAIAALLPMTMRTSVQTLLAIAQQLPPAAASTSSPTLETTAFGETLHPVDNDISIIEVSPFPWATAWWSLKIGILGKSTYRGA</sequence>
<evidence type="ECO:0000313" key="2">
    <source>
        <dbReference type="WBParaSite" id="nRc.2.0.1.t28402-RA"/>
    </source>
</evidence>
<dbReference type="Proteomes" id="UP000887565">
    <property type="component" value="Unplaced"/>
</dbReference>
<organism evidence="1 2">
    <name type="scientific">Romanomermis culicivorax</name>
    <name type="common">Nematode worm</name>
    <dbReference type="NCBI Taxonomy" id="13658"/>
    <lineage>
        <taxon>Eukaryota</taxon>
        <taxon>Metazoa</taxon>
        <taxon>Ecdysozoa</taxon>
        <taxon>Nematoda</taxon>
        <taxon>Enoplea</taxon>
        <taxon>Dorylaimia</taxon>
        <taxon>Mermithida</taxon>
        <taxon>Mermithoidea</taxon>
        <taxon>Mermithidae</taxon>
        <taxon>Romanomermis</taxon>
    </lineage>
</organism>
<name>A0A915JQL7_ROMCU</name>
<accession>A0A915JQL7</accession>
<dbReference type="WBParaSite" id="nRc.2.0.1.t28402-RA">
    <property type="protein sequence ID" value="nRc.2.0.1.t28402-RA"/>
    <property type="gene ID" value="nRc.2.0.1.g28402"/>
</dbReference>
<evidence type="ECO:0000313" key="1">
    <source>
        <dbReference type="Proteomes" id="UP000887565"/>
    </source>
</evidence>
<reference evidence="2" key="1">
    <citation type="submission" date="2022-11" db="UniProtKB">
        <authorList>
            <consortium name="WormBaseParasite"/>
        </authorList>
    </citation>
    <scope>IDENTIFICATION</scope>
</reference>
<keyword evidence="1" id="KW-1185">Reference proteome</keyword>
<dbReference type="AlphaFoldDB" id="A0A915JQL7"/>
<protein>
    <submittedName>
        <fullName evidence="2">Uncharacterized protein</fullName>
    </submittedName>
</protein>